<dbReference type="STRING" id="57704.SAMN04489793_3055"/>
<protein>
    <recommendedName>
        <fullName evidence="3">HEPN domain-containing protein</fullName>
    </recommendedName>
</protein>
<dbReference type="AlphaFoldDB" id="A0A1H4UX49"/>
<name>A0A1H4UX49_TSUTY</name>
<dbReference type="Gene3D" id="1.20.120.330">
    <property type="entry name" value="Nucleotidyltransferases domain 2"/>
    <property type="match status" value="1"/>
</dbReference>
<dbReference type="RefSeq" id="WP_068740193.1">
    <property type="nucleotide sequence ID" value="NZ_FNSA01000003.1"/>
</dbReference>
<evidence type="ECO:0000313" key="2">
    <source>
        <dbReference type="Proteomes" id="UP000182241"/>
    </source>
</evidence>
<sequence length="152" mass="16275">MGRWTRGEAAIEKMIRDGHLDQVSGASADGQSWLSESARAVGSASMLLDSDARMAYLAAYEAARFALTSVFIQQGLRPTSAGGHACLAHAAQAQFGDGFAGFDALRRRRNEIEYPGRPSEVSISRGEASSALDEARTIIDHAQQLIGQVGFF</sequence>
<evidence type="ECO:0000313" key="1">
    <source>
        <dbReference type="EMBL" id="SEC72811.1"/>
    </source>
</evidence>
<dbReference type="EMBL" id="FNSA01000003">
    <property type="protein sequence ID" value="SEC72811.1"/>
    <property type="molecule type" value="Genomic_DNA"/>
</dbReference>
<proteinExistence type="predicted"/>
<reference evidence="2" key="1">
    <citation type="submission" date="2016-10" db="EMBL/GenBank/DDBJ databases">
        <authorList>
            <person name="Varghese N."/>
            <person name="Submissions S."/>
        </authorList>
    </citation>
    <scope>NUCLEOTIDE SEQUENCE [LARGE SCALE GENOMIC DNA]</scope>
    <source>
        <strain evidence="2">DSM 44234</strain>
    </source>
</reference>
<dbReference type="Proteomes" id="UP000182241">
    <property type="component" value="Unassembled WGS sequence"/>
</dbReference>
<organism evidence="1 2">
    <name type="scientific">Tsukamurella tyrosinosolvens</name>
    <dbReference type="NCBI Taxonomy" id="57704"/>
    <lineage>
        <taxon>Bacteria</taxon>
        <taxon>Bacillati</taxon>
        <taxon>Actinomycetota</taxon>
        <taxon>Actinomycetes</taxon>
        <taxon>Mycobacteriales</taxon>
        <taxon>Tsukamurellaceae</taxon>
        <taxon>Tsukamurella</taxon>
    </lineage>
</organism>
<gene>
    <name evidence="1" type="ORF">SAMN04489793_3055</name>
</gene>
<evidence type="ECO:0008006" key="3">
    <source>
        <dbReference type="Google" id="ProtNLM"/>
    </source>
</evidence>
<dbReference type="OrthoDB" id="3728235at2"/>
<keyword evidence="2" id="KW-1185">Reference proteome</keyword>
<accession>A0A1H4UX49</accession>